<accession>A0ABS7BLY9</accession>
<keyword evidence="2" id="KW-1185">Reference proteome</keyword>
<dbReference type="Proteomes" id="UP000759103">
    <property type="component" value="Unassembled WGS sequence"/>
</dbReference>
<evidence type="ECO:0000313" key="1">
    <source>
        <dbReference type="EMBL" id="MBW6530619.1"/>
    </source>
</evidence>
<comment type="caution">
    <text evidence="1">The sequence shown here is derived from an EMBL/GenBank/DDBJ whole genome shotgun (WGS) entry which is preliminary data.</text>
</comment>
<reference evidence="1 2" key="1">
    <citation type="submission" date="2021-07" db="EMBL/GenBank/DDBJ databases">
        <title>Sphingomonas sp.</title>
        <authorList>
            <person name="Feng G."/>
            <person name="Li J."/>
            <person name="Pan M."/>
        </authorList>
    </citation>
    <scope>NUCLEOTIDE SEQUENCE [LARGE SCALE GENOMIC DNA]</scope>
    <source>
        <strain evidence="1 2">RRHST34</strain>
    </source>
</reference>
<dbReference type="Gene3D" id="3.60.40.10">
    <property type="entry name" value="PPM-type phosphatase domain"/>
    <property type="match status" value="1"/>
</dbReference>
<gene>
    <name evidence="1" type="ORF">KZ820_07710</name>
</gene>
<sequence length="283" mass="29506">MHLDLLQSLSLCGDLATPNDDRAGASARCAWVIDGATDLAPPGLLGDRGGAAWLAATVDAAFGLGEAADLRATCASVYETVAARYAAERRREPAGAWELPSASFAAVQLVGGSLEVAWAGDCAILRARADGAVDWLTPAPDRAAESVEAAALGDALGGVRTPAVIADRRAARERPGRRVLGVEAAASSASTDHASVTAALGDTLLLMSDGFATLVDSYDAYDAPGLMAAVRERGVAALAEELRAIERDDPDCRRFPRFKRSDDATALWVRVGPRPRLREEAVA</sequence>
<protein>
    <submittedName>
        <fullName evidence="1">Serine/threonine-protein phosphatase</fullName>
    </submittedName>
</protein>
<organism evidence="1 2">
    <name type="scientific">Sphingomonas citri</name>
    <dbReference type="NCBI Taxonomy" id="2862499"/>
    <lineage>
        <taxon>Bacteria</taxon>
        <taxon>Pseudomonadati</taxon>
        <taxon>Pseudomonadota</taxon>
        <taxon>Alphaproteobacteria</taxon>
        <taxon>Sphingomonadales</taxon>
        <taxon>Sphingomonadaceae</taxon>
        <taxon>Sphingomonas</taxon>
    </lineage>
</organism>
<evidence type="ECO:0000313" key="2">
    <source>
        <dbReference type="Proteomes" id="UP000759103"/>
    </source>
</evidence>
<dbReference type="RefSeq" id="WP_219747947.1">
    <property type="nucleotide sequence ID" value="NZ_JAHXZN010000001.1"/>
</dbReference>
<name>A0ABS7BLY9_9SPHN</name>
<dbReference type="InterPro" id="IPR036457">
    <property type="entry name" value="PPM-type-like_dom_sf"/>
</dbReference>
<proteinExistence type="predicted"/>
<dbReference type="SUPFAM" id="SSF81606">
    <property type="entry name" value="PP2C-like"/>
    <property type="match status" value="1"/>
</dbReference>
<dbReference type="EMBL" id="JAHXZN010000001">
    <property type="protein sequence ID" value="MBW6530619.1"/>
    <property type="molecule type" value="Genomic_DNA"/>
</dbReference>